<dbReference type="AlphaFoldDB" id="A0A926EK70"/>
<proteinExistence type="predicted"/>
<evidence type="ECO:0000259" key="1">
    <source>
        <dbReference type="Pfam" id="PF01863"/>
    </source>
</evidence>
<reference evidence="2" key="1">
    <citation type="submission" date="2020-08" db="EMBL/GenBank/DDBJ databases">
        <title>Genome public.</title>
        <authorList>
            <person name="Liu C."/>
            <person name="Sun Q."/>
        </authorList>
    </citation>
    <scope>NUCLEOTIDE SEQUENCE</scope>
    <source>
        <strain evidence="2">NSJ-12</strain>
    </source>
</reference>
<comment type="caution">
    <text evidence="2">The sequence shown here is derived from an EMBL/GenBank/DDBJ whole genome shotgun (WGS) entry which is preliminary data.</text>
</comment>
<sequence>MKLSFEFEGTKINYDLTYKKRSSIAIQVEENGEIKVLAPVGTPIFSVVDKVKGNADWILGELLRIQRAKEYANHCMYLGKNYGIEFVEDETKEKAVVKLVRGKFVVEGQNITKETMMLPLLEWYIAKTLSKLKERVKIYGEHFEKMPKKVDVKVLQSRLWYIEEDTITFDVNIGVGPVSLIDSVLVESLCRFNGIEDSNTVLAKIVPESAQAREWVNVNKDRFIFK</sequence>
<dbReference type="Proteomes" id="UP000655830">
    <property type="component" value="Unassembled WGS sequence"/>
</dbReference>
<keyword evidence="3" id="KW-1185">Reference proteome</keyword>
<evidence type="ECO:0000313" key="2">
    <source>
        <dbReference type="EMBL" id="MBC8580540.1"/>
    </source>
</evidence>
<dbReference type="Pfam" id="PF01863">
    <property type="entry name" value="YgjP-like"/>
    <property type="match status" value="1"/>
</dbReference>
<dbReference type="EMBL" id="JACRSY010000023">
    <property type="protein sequence ID" value="MBC8580540.1"/>
    <property type="molecule type" value="Genomic_DNA"/>
</dbReference>
<organism evidence="2 3">
    <name type="scientific">Zhenhengia yiwuensis</name>
    <dbReference type="NCBI Taxonomy" id="2763666"/>
    <lineage>
        <taxon>Bacteria</taxon>
        <taxon>Bacillati</taxon>
        <taxon>Bacillota</taxon>
        <taxon>Clostridia</taxon>
        <taxon>Lachnospirales</taxon>
        <taxon>Lachnospiraceae</taxon>
        <taxon>Zhenhengia</taxon>
    </lineage>
</organism>
<feature type="domain" description="YgjP-like metallopeptidase" evidence="1">
    <location>
        <begin position="23"/>
        <end position="186"/>
    </location>
</feature>
<dbReference type="RefSeq" id="WP_177670968.1">
    <property type="nucleotide sequence ID" value="NZ_JACRSY010000023.1"/>
</dbReference>
<evidence type="ECO:0000313" key="3">
    <source>
        <dbReference type="Proteomes" id="UP000655830"/>
    </source>
</evidence>
<name>A0A926EK70_9FIRM</name>
<dbReference type="InterPro" id="IPR002725">
    <property type="entry name" value="YgjP-like_metallopeptidase"/>
</dbReference>
<accession>A0A926EK70</accession>
<gene>
    <name evidence="2" type="ORF">H8718_13540</name>
</gene>
<protein>
    <submittedName>
        <fullName evidence="2">DUF45 domain-containing protein</fullName>
    </submittedName>
</protein>